<organism evidence="1 2">
    <name type="scientific">Streptomyces doudnae</name>
    <dbReference type="NCBI Taxonomy" id="3075536"/>
    <lineage>
        <taxon>Bacteria</taxon>
        <taxon>Bacillati</taxon>
        <taxon>Actinomycetota</taxon>
        <taxon>Actinomycetes</taxon>
        <taxon>Kitasatosporales</taxon>
        <taxon>Streptomycetaceae</taxon>
        <taxon>Streptomyces</taxon>
    </lineage>
</organism>
<dbReference type="AlphaFoldDB" id="A0ABD5EUQ5"/>
<dbReference type="RefSeq" id="WP_107461318.1">
    <property type="nucleotide sequence ID" value="NZ_JAVRES010000017.1"/>
</dbReference>
<proteinExistence type="predicted"/>
<dbReference type="Gene3D" id="1.25.40.10">
    <property type="entry name" value="Tetratricopeptide repeat domain"/>
    <property type="match status" value="1"/>
</dbReference>
<dbReference type="SUPFAM" id="SSF48452">
    <property type="entry name" value="TPR-like"/>
    <property type="match status" value="1"/>
</dbReference>
<evidence type="ECO:0000313" key="2">
    <source>
        <dbReference type="Proteomes" id="UP001183535"/>
    </source>
</evidence>
<evidence type="ECO:0008006" key="3">
    <source>
        <dbReference type="Google" id="ProtNLM"/>
    </source>
</evidence>
<dbReference type="EMBL" id="JAVRES010000017">
    <property type="protein sequence ID" value="MDT0438467.1"/>
    <property type="molecule type" value="Genomic_DNA"/>
</dbReference>
<accession>A0ABD5EUQ5</accession>
<evidence type="ECO:0000313" key="1">
    <source>
        <dbReference type="EMBL" id="MDT0438467.1"/>
    </source>
</evidence>
<keyword evidence="2" id="KW-1185">Reference proteome</keyword>
<protein>
    <recommendedName>
        <fullName evidence="3">Tetratricopeptide repeat protein</fullName>
    </recommendedName>
</protein>
<reference evidence="2" key="1">
    <citation type="submission" date="2023-07" db="EMBL/GenBank/DDBJ databases">
        <title>30 novel species of actinomycetes from the DSMZ collection.</title>
        <authorList>
            <person name="Nouioui I."/>
        </authorList>
    </citation>
    <scope>NUCLEOTIDE SEQUENCE [LARGE SCALE GENOMIC DNA]</scope>
    <source>
        <strain evidence="2">DSM 41981</strain>
    </source>
</reference>
<sequence>MLGDARSVALAARLAQGRAALSPTGPDILTAALSWRRALAHAEALGKRPEVEAVVADTALAAARTLHRAGDMQGSGATLEAAWTLLGEDGHDRLKGQLARVLTDRAIAQANRARERMETPAADLRRAVALNPHLLRAQLNLGVALHILGAQMRWSGSLAGAVRSWQEAADRLTAALVHFPGDPELTALRDLVRRDLALVHSELEQGRIGGLPE</sequence>
<gene>
    <name evidence="1" type="ORF">RM877_27655</name>
</gene>
<comment type="caution">
    <text evidence="1">The sequence shown here is derived from an EMBL/GenBank/DDBJ whole genome shotgun (WGS) entry which is preliminary data.</text>
</comment>
<dbReference type="Proteomes" id="UP001183535">
    <property type="component" value="Unassembled WGS sequence"/>
</dbReference>
<name>A0ABD5EUQ5_9ACTN</name>
<dbReference type="InterPro" id="IPR011990">
    <property type="entry name" value="TPR-like_helical_dom_sf"/>
</dbReference>